<evidence type="ECO:0000313" key="1">
    <source>
        <dbReference type="EMBL" id="GAL19396.1"/>
    </source>
</evidence>
<accession>A0A090RVT6</accession>
<name>A0A090RVT6_9VIBR</name>
<keyword evidence="2" id="KW-1185">Reference proteome</keyword>
<gene>
    <name evidence="1" type="ORF">JCM19235_752</name>
</gene>
<comment type="caution">
    <text evidence="1">The sequence shown here is derived from an EMBL/GenBank/DDBJ whole genome shotgun (WGS) entry which is preliminary data.</text>
</comment>
<dbReference type="AlphaFoldDB" id="A0A090RVT6"/>
<proteinExistence type="predicted"/>
<protein>
    <submittedName>
        <fullName evidence="1">Uncharacterized protein</fullName>
    </submittedName>
</protein>
<organism evidence="1 2">
    <name type="scientific">Vibrio maritimus</name>
    <dbReference type="NCBI Taxonomy" id="990268"/>
    <lineage>
        <taxon>Bacteria</taxon>
        <taxon>Pseudomonadati</taxon>
        <taxon>Pseudomonadota</taxon>
        <taxon>Gammaproteobacteria</taxon>
        <taxon>Vibrionales</taxon>
        <taxon>Vibrionaceae</taxon>
        <taxon>Vibrio</taxon>
    </lineage>
</organism>
<evidence type="ECO:0000313" key="2">
    <source>
        <dbReference type="Proteomes" id="UP000029228"/>
    </source>
</evidence>
<dbReference type="EMBL" id="BBMR01000004">
    <property type="protein sequence ID" value="GAL19396.1"/>
    <property type="molecule type" value="Genomic_DNA"/>
</dbReference>
<dbReference type="STRING" id="990268.JCM19235_752"/>
<dbReference type="Proteomes" id="UP000029228">
    <property type="component" value="Unassembled WGS sequence"/>
</dbReference>
<reference evidence="1 2" key="2">
    <citation type="submission" date="2014-09" db="EMBL/GenBank/DDBJ databases">
        <authorList>
            <consortium name="NBRP consortium"/>
            <person name="Sawabe T."/>
            <person name="Meirelles P."/>
            <person name="Nakanishi M."/>
            <person name="Sayaka M."/>
            <person name="Hattori M."/>
            <person name="Ohkuma M."/>
        </authorList>
    </citation>
    <scope>NUCLEOTIDE SEQUENCE [LARGE SCALE GENOMIC DNA]</scope>
    <source>
        <strain evidence="2">JCM19235</strain>
    </source>
</reference>
<reference evidence="1 2" key="1">
    <citation type="submission" date="2014-09" db="EMBL/GenBank/DDBJ databases">
        <title>Vibrio maritimus JCM 19235. (C45) whole genome shotgun sequence.</title>
        <authorList>
            <person name="Sawabe T."/>
            <person name="Meirelles P."/>
            <person name="Nakanishi M."/>
            <person name="Sayaka M."/>
            <person name="Hattori M."/>
            <person name="Ohkuma M."/>
        </authorList>
    </citation>
    <scope>NUCLEOTIDE SEQUENCE [LARGE SCALE GENOMIC DNA]</scope>
    <source>
        <strain evidence="2">JCM19235</strain>
    </source>
</reference>
<sequence length="46" mass="5285">MEWQPSIQALSLTPETTLPSLMFTPLTSWGAIEYRETTLSLIFRVK</sequence>